<dbReference type="InterPro" id="IPR016181">
    <property type="entry name" value="Acyl_CoA_acyltransferase"/>
</dbReference>
<dbReference type="OrthoDB" id="529907at2"/>
<dbReference type="InterPro" id="IPR000182">
    <property type="entry name" value="GNAT_dom"/>
</dbReference>
<proteinExistence type="predicted"/>
<name>A0A5N5W068_STRMB</name>
<dbReference type="PANTHER" id="PTHR43877">
    <property type="entry name" value="AMINOALKYLPHOSPHONATE N-ACETYLTRANSFERASE-RELATED-RELATED"/>
    <property type="match status" value="1"/>
</dbReference>
<keyword evidence="1 4" id="KW-0808">Transferase</keyword>
<dbReference type="Pfam" id="PF00583">
    <property type="entry name" value="Acetyltransf_1"/>
    <property type="match status" value="1"/>
</dbReference>
<keyword evidence="2" id="KW-0012">Acyltransferase</keyword>
<dbReference type="EMBL" id="VOKX01000112">
    <property type="protein sequence ID" value="KAB7834820.1"/>
    <property type="molecule type" value="Genomic_DNA"/>
</dbReference>
<dbReference type="PROSITE" id="PS51186">
    <property type="entry name" value="GNAT"/>
    <property type="match status" value="1"/>
</dbReference>
<evidence type="ECO:0000256" key="2">
    <source>
        <dbReference type="ARBA" id="ARBA00023315"/>
    </source>
</evidence>
<evidence type="ECO:0000313" key="5">
    <source>
        <dbReference type="Proteomes" id="UP000327000"/>
    </source>
</evidence>
<comment type="caution">
    <text evidence="4">The sequence shown here is derived from an EMBL/GenBank/DDBJ whole genome shotgun (WGS) entry which is preliminary data.</text>
</comment>
<sequence>MTHQEIICRPSGPEDDAAVAALDGSFTTDTVYAVTPFPGSAEGFALRPVPVDPPVRKVFPDDEPDGEEAGDGARRYAAFAGDELCGFVATSYEPWNRRLTVEDIEVAPAYRGRGVGRALMECVAEQARECGAGHVWLEVTNINAPAIRSYLRMGFSFCGMDTTLYSGTASEGEIALFMSRSCS</sequence>
<dbReference type="CDD" id="cd04301">
    <property type="entry name" value="NAT_SF"/>
    <property type="match status" value="1"/>
</dbReference>
<dbReference type="Proteomes" id="UP000327000">
    <property type="component" value="Unassembled WGS sequence"/>
</dbReference>
<reference evidence="4 5" key="1">
    <citation type="journal article" date="2019" name="Microb. Cell Fact.">
        <title>Exploring novel herbicidin analogues by transcriptional regulator overexpression and MS/MS molecular networking.</title>
        <authorList>
            <person name="Shi Y."/>
            <person name="Gu R."/>
            <person name="Li Y."/>
            <person name="Wang X."/>
            <person name="Ren W."/>
            <person name="Li X."/>
            <person name="Wang L."/>
            <person name="Xie Y."/>
            <person name="Hong B."/>
        </authorList>
    </citation>
    <scope>NUCLEOTIDE SEQUENCE [LARGE SCALE GENOMIC DNA]</scope>
    <source>
        <strain evidence="4 5">US-43</strain>
    </source>
</reference>
<evidence type="ECO:0000259" key="3">
    <source>
        <dbReference type="PROSITE" id="PS51186"/>
    </source>
</evidence>
<organism evidence="4 5">
    <name type="scientific">Streptomyces mobaraensis</name>
    <name type="common">Streptoverticillium mobaraense</name>
    <dbReference type="NCBI Taxonomy" id="35621"/>
    <lineage>
        <taxon>Bacteria</taxon>
        <taxon>Bacillati</taxon>
        <taxon>Actinomycetota</taxon>
        <taxon>Actinomycetes</taxon>
        <taxon>Kitasatosporales</taxon>
        <taxon>Streptomycetaceae</taxon>
        <taxon>Streptomyces</taxon>
    </lineage>
</organism>
<dbReference type="InterPro" id="IPR050832">
    <property type="entry name" value="Bact_Acetyltransf"/>
</dbReference>
<dbReference type="GO" id="GO:0016747">
    <property type="term" value="F:acyltransferase activity, transferring groups other than amino-acyl groups"/>
    <property type="evidence" value="ECO:0007669"/>
    <property type="project" value="InterPro"/>
</dbReference>
<accession>A0A5N5W068</accession>
<protein>
    <submittedName>
        <fullName evidence="4">GNAT family N-acetyltransferase</fullName>
    </submittedName>
</protein>
<dbReference type="SUPFAM" id="SSF55729">
    <property type="entry name" value="Acyl-CoA N-acyltransferases (Nat)"/>
    <property type="match status" value="1"/>
</dbReference>
<evidence type="ECO:0000313" key="4">
    <source>
        <dbReference type="EMBL" id="KAB7834820.1"/>
    </source>
</evidence>
<dbReference type="AlphaFoldDB" id="A0A5N5W068"/>
<gene>
    <name evidence="4" type="ORF">FRZ00_28750</name>
</gene>
<feature type="domain" description="N-acetyltransferase" evidence="3">
    <location>
        <begin position="29"/>
        <end position="183"/>
    </location>
</feature>
<keyword evidence="5" id="KW-1185">Reference proteome</keyword>
<dbReference type="RefSeq" id="WP_004948628.1">
    <property type="nucleotide sequence ID" value="NZ_JBFADJ010000041.1"/>
</dbReference>
<evidence type="ECO:0000256" key="1">
    <source>
        <dbReference type="ARBA" id="ARBA00022679"/>
    </source>
</evidence>
<dbReference type="Gene3D" id="3.40.630.30">
    <property type="match status" value="1"/>
</dbReference>